<evidence type="ECO:0000313" key="4">
    <source>
        <dbReference type="Proteomes" id="UP000292039"/>
    </source>
</evidence>
<comment type="caution">
    <text evidence="1">The sequence shown here is derived from an EMBL/GenBank/DDBJ whole genome shotgun (WGS) entry which is preliminary data.</text>
</comment>
<evidence type="ECO:0000313" key="3">
    <source>
        <dbReference type="Proteomes" id="UP000078084"/>
    </source>
</evidence>
<dbReference type="STRING" id="206506.AAV32_07140"/>
<dbReference type="EMBL" id="SGWZ01000004">
    <property type="protein sequence ID" value="RZS67507.1"/>
    <property type="molecule type" value="Genomic_DNA"/>
</dbReference>
<evidence type="ECO:0000313" key="2">
    <source>
        <dbReference type="EMBL" id="RZS67507.1"/>
    </source>
</evidence>
<dbReference type="EMBL" id="LBNE01000003">
    <property type="protein sequence ID" value="KKO72113.1"/>
    <property type="molecule type" value="Genomic_DNA"/>
</dbReference>
<dbReference type="AlphaFoldDB" id="A0A171KT96"/>
<gene>
    <name evidence="1" type="ORF">AAV32_07140</name>
    <name evidence="2" type="ORF">EV679_2731</name>
</gene>
<sequence length="116" mass="12759">MGSQSEHDFPKEAAPKAIKRPMQLIEQVATIHNRLDAYAVNGVHKIFQAPPVAYAYALKGDLFAQQGAGWTGKRKPVEDASLHRDCFHRAPWPLAECHAVITPCVTSLPPGAEKNF</sequence>
<dbReference type="Proteomes" id="UP000292039">
    <property type="component" value="Unassembled WGS sequence"/>
</dbReference>
<organism evidence="1 3">
    <name type="scientific">Kerstersia gyiorum</name>
    <dbReference type="NCBI Taxonomy" id="206506"/>
    <lineage>
        <taxon>Bacteria</taxon>
        <taxon>Pseudomonadati</taxon>
        <taxon>Pseudomonadota</taxon>
        <taxon>Betaproteobacteria</taxon>
        <taxon>Burkholderiales</taxon>
        <taxon>Alcaligenaceae</taxon>
        <taxon>Kerstersia</taxon>
    </lineage>
</organism>
<reference evidence="2 4" key="2">
    <citation type="submission" date="2019-02" db="EMBL/GenBank/DDBJ databases">
        <title>Genomic Encyclopedia of Type Strains, Phase IV (KMG-IV): sequencing the most valuable type-strain genomes for metagenomic binning, comparative biology and taxonomic classification.</title>
        <authorList>
            <person name="Goeker M."/>
        </authorList>
    </citation>
    <scope>NUCLEOTIDE SEQUENCE [LARGE SCALE GENOMIC DNA]</scope>
    <source>
        <strain evidence="2 4">DSM 16618</strain>
    </source>
</reference>
<protein>
    <submittedName>
        <fullName evidence="1">Uncharacterized protein</fullName>
    </submittedName>
</protein>
<proteinExistence type="predicted"/>
<name>A0A171KT96_9BURK</name>
<dbReference type="Proteomes" id="UP000078084">
    <property type="component" value="Unassembled WGS sequence"/>
</dbReference>
<keyword evidence="3" id="KW-1185">Reference proteome</keyword>
<evidence type="ECO:0000313" key="1">
    <source>
        <dbReference type="EMBL" id="KKO72113.1"/>
    </source>
</evidence>
<accession>A0A171KT96</accession>
<reference evidence="1 3" key="1">
    <citation type="submission" date="2015-04" db="EMBL/GenBank/DDBJ databases">
        <title>Genome sequence of Kerstersia gyiorum CG1.</title>
        <authorList>
            <person name="Greninger A.L."/>
            <person name="Kozyreva V."/>
            <person name="Chaturvedi V."/>
        </authorList>
    </citation>
    <scope>NUCLEOTIDE SEQUENCE [LARGE SCALE GENOMIC DNA]</scope>
    <source>
        <strain evidence="1 3">CG1</strain>
    </source>
</reference>